<dbReference type="HOGENOM" id="CLU_174805_0_0_5"/>
<sequence>MAEQMSGPVETGAEMDYSEHEKTYGLFLAGAKYGTIIVVALLIAMAAYFFTSAGAIVSFLLFLVLSIGGSILAR</sequence>
<reference evidence="3 4" key="1">
    <citation type="submission" date="2007-10" db="EMBL/GenBank/DDBJ databases">
        <authorList>
            <person name="Wagner-Dobler I."/>
            <person name="Ferriera S."/>
            <person name="Johnson J."/>
            <person name="Kravitz S."/>
            <person name="Beeson K."/>
            <person name="Sutton G."/>
            <person name="Rogers Y.-H."/>
            <person name="Friedman R."/>
            <person name="Frazier M."/>
            <person name="Venter J.C."/>
        </authorList>
    </citation>
    <scope>NUCLEOTIDE SEQUENCE [LARGE SCALE GENOMIC DNA]</scope>
    <source>
        <strain evidence="3 4">DFL-43</strain>
    </source>
</reference>
<proteinExistence type="predicted"/>
<dbReference type="Proteomes" id="UP000004291">
    <property type="component" value="Chromosome"/>
</dbReference>
<dbReference type="EMBL" id="ABIA03000004">
    <property type="protein sequence ID" value="EDQ34480.1"/>
    <property type="molecule type" value="Genomic_DNA"/>
</dbReference>
<evidence type="ECO:0000256" key="1">
    <source>
        <dbReference type="SAM" id="Phobius"/>
    </source>
</evidence>
<dbReference type="eggNOG" id="ENOG5033D02">
    <property type="taxonomic scope" value="Bacteria"/>
</dbReference>
<evidence type="ECO:0000313" key="4">
    <source>
        <dbReference type="Proteomes" id="UP000004291"/>
    </source>
</evidence>
<dbReference type="RefSeq" id="WP_007198920.1">
    <property type="nucleotide sequence ID" value="NZ_CM002917.1"/>
</dbReference>
<gene>
    <name evidence="3" type="ORF">HPDFL43_15822</name>
</gene>
<feature type="transmembrane region" description="Helical" evidence="1">
    <location>
        <begin position="24"/>
        <end position="49"/>
    </location>
</feature>
<dbReference type="InterPro" id="IPR036596">
    <property type="entry name" value="Cyt-C_aa3_sf"/>
</dbReference>
<feature type="transmembrane region" description="Helical" evidence="1">
    <location>
        <begin position="55"/>
        <end position="73"/>
    </location>
</feature>
<name>A9D1R2_HOEPD</name>
<protein>
    <submittedName>
        <fullName evidence="3">Bacterial aa3 type cytochrome c oxidase subunit IV</fullName>
    </submittedName>
</protein>
<reference evidence="3 4" key="2">
    <citation type="submission" date="2012-06" db="EMBL/GenBank/DDBJ databases">
        <authorList>
            <person name="Fiebig A."/>
        </authorList>
    </citation>
    <scope>NUCLEOTIDE SEQUENCE [LARGE SCALE GENOMIC DNA]</scope>
    <source>
        <strain evidence="3 4">DFL-43</strain>
    </source>
</reference>
<feature type="domain" description="Cytochrome c oxidase subunit IV bacterial aa3 type" evidence="2">
    <location>
        <begin position="6"/>
        <end position="49"/>
    </location>
</feature>
<keyword evidence="1" id="KW-1133">Transmembrane helix</keyword>
<keyword evidence="1" id="KW-0472">Membrane</keyword>
<dbReference type="Pfam" id="PF07835">
    <property type="entry name" value="COX4_pro_2"/>
    <property type="match status" value="1"/>
</dbReference>
<organism evidence="3 4">
    <name type="scientific">Hoeflea phototrophica (strain DSM 17068 / NCIMB 14078 / DFL-43)</name>
    <dbReference type="NCBI Taxonomy" id="411684"/>
    <lineage>
        <taxon>Bacteria</taxon>
        <taxon>Pseudomonadati</taxon>
        <taxon>Pseudomonadota</taxon>
        <taxon>Alphaproteobacteria</taxon>
        <taxon>Hyphomicrobiales</taxon>
        <taxon>Rhizobiaceae</taxon>
        <taxon>Hoeflea</taxon>
    </lineage>
</organism>
<dbReference type="InterPro" id="IPR012422">
    <property type="entry name" value="Cyt_c_oxidase_su4_bac-aa3"/>
</dbReference>
<evidence type="ECO:0000259" key="2">
    <source>
        <dbReference type="Pfam" id="PF07835"/>
    </source>
</evidence>
<dbReference type="AlphaFoldDB" id="A9D1R2"/>
<dbReference type="OrthoDB" id="9812071at2"/>
<evidence type="ECO:0000313" key="3">
    <source>
        <dbReference type="EMBL" id="EDQ34480.1"/>
    </source>
</evidence>
<dbReference type="STRING" id="411684.HPDFL43_15822"/>
<dbReference type="SUPFAM" id="SSF81469">
    <property type="entry name" value="Bacterial aa3 type cytochrome c oxidase subunit IV"/>
    <property type="match status" value="1"/>
</dbReference>
<comment type="caution">
    <text evidence="3">The sequence shown here is derived from an EMBL/GenBank/DDBJ whole genome shotgun (WGS) entry which is preliminary data.</text>
</comment>
<accession>A9D1R2</accession>
<keyword evidence="4" id="KW-1185">Reference proteome</keyword>
<keyword evidence="1" id="KW-0812">Transmembrane</keyword>
<dbReference type="Gene3D" id="1.20.5.160">
    <property type="entry name" value="Bacterial aa3 type cytochrome c oxidase subunit IV"/>
    <property type="match status" value="1"/>
</dbReference>